<dbReference type="RefSeq" id="YP_009120751.1">
    <property type="nucleotide sequence ID" value="NC_026440.1"/>
</dbReference>
<accession>A0A0B5JBV4</accession>
<dbReference type="GeneID" id="23463433"/>
<reference evidence="1 2" key="1">
    <citation type="journal article" date="2015" name="Parasitol. Res.">
        <title>Viruses in close associations with free-living amoebae.</title>
        <authorList>
            <person name="Scheid P."/>
        </authorList>
    </citation>
    <scope>NUCLEOTIDE SEQUENCE [LARGE SCALE GENOMIC DNA]</scope>
    <source>
        <strain evidence="1">KlaHel</strain>
    </source>
</reference>
<dbReference type="EMBL" id="KP136319">
    <property type="protein sequence ID" value="AJF98516.1"/>
    <property type="molecule type" value="Genomic_DNA"/>
</dbReference>
<dbReference type="Proteomes" id="UP000202511">
    <property type="component" value="Segment"/>
</dbReference>
<dbReference type="KEGG" id="vg:23463433"/>
<organism evidence="1 2">
    <name type="scientific">Pandoravirus inopinatum</name>
    <dbReference type="NCBI Taxonomy" id="1605721"/>
    <lineage>
        <taxon>Viruses</taxon>
        <taxon>Pandoravirus</taxon>
    </lineage>
</organism>
<proteinExistence type="predicted"/>
<evidence type="ECO:0000313" key="1">
    <source>
        <dbReference type="EMBL" id="AJF98516.1"/>
    </source>
</evidence>
<sequence>MLDRFDQCCLMRFERHSASLVLCATGLVSFGQTNAEKGNRYSIGRHLFFLVVRNTEAHISASTRPAREAAAAVVVSHQQPPDARILPAHLFFSTNKKNKTNHKGKTR</sequence>
<evidence type="ECO:0000313" key="2">
    <source>
        <dbReference type="Proteomes" id="UP000202511"/>
    </source>
</evidence>
<name>A0A0B5JBV4_9VIRU</name>
<protein>
    <submittedName>
        <fullName evidence="1">Uncharacterized protein</fullName>
    </submittedName>
</protein>